<sequence length="308" mass="34389">MRVTNNMMNSQLLLNLNRNGVRMNDLQTQMYTGRKLNKPSDDPVGITYSMRYRAELSSNEQHQANVDSALSWLDFTDTMVGQVGDVIKRVKELTVQASNSTNPQSALTSIKTEIEQLKEQLIDIANSKMNDKYIFNGQTYDKKPYDFTKTADHLSDTSNVGDLSSDDGKINFIVGESVQLAINVTGNDIFGSPSEKDDDHLFTMMDRLIGALGNSDFPKISEQLDKLDSRLDKVMTVRSEIGSKTNRVELMGNRLEDLGLNLTDMQAKTEDADYEKVIIQSKISESIYNASLAAGSKIISTSLVDFLR</sequence>
<feature type="domain" description="Flagellin N-terminal" evidence="1">
    <location>
        <begin position="3"/>
        <end position="138"/>
    </location>
</feature>
<reference evidence="3" key="1">
    <citation type="journal article" date="2019" name="Int. J. Syst. Evol. Microbiol.">
        <title>The Global Catalogue of Microorganisms (GCM) 10K type strain sequencing project: providing services to taxonomists for standard genome sequencing and annotation.</title>
        <authorList>
            <consortium name="The Broad Institute Genomics Platform"/>
            <consortium name="The Broad Institute Genome Sequencing Center for Infectious Disease"/>
            <person name="Wu L."/>
            <person name="Ma J."/>
        </authorList>
    </citation>
    <scope>NUCLEOTIDE SEQUENCE [LARGE SCALE GENOMIC DNA]</scope>
    <source>
        <strain evidence="3">CGMCC 1.15420</strain>
    </source>
</reference>
<dbReference type="Gene3D" id="1.20.1330.10">
    <property type="entry name" value="f41 fragment of flagellin, N-terminal domain"/>
    <property type="match status" value="1"/>
</dbReference>
<keyword evidence="3" id="KW-1185">Reference proteome</keyword>
<keyword evidence="2" id="KW-0969">Cilium</keyword>
<organism evidence="2 3">
    <name type="scientific">Paenibacillus aceti</name>
    <dbReference type="NCBI Taxonomy" id="1820010"/>
    <lineage>
        <taxon>Bacteria</taxon>
        <taxon>Bacillati</taxon>
        <taxon>Bacillota</taxon>
        <taxon>Bacilli</taxon>
        <taxon>Bacillales</taxon>
        <taxon>Paenibacillaceae</taxon>
        <taxon>Paenibacillus</taxon>
    </lineage>
</organism>
<dbReference type="NCBIfam" id="TIGR02550">
    <property type="entry name" value="flagell_flgL"/>
    <property type="match status" value="1"/>
</dbReference>
<dbReference type="PANTHER" id="PTHR42792:SF1">
    <property type="entry name" value="FLAGELLAR HOOK-ASSOCIATED PROTEIN 3"/>
    <property type="match status" value="1"/>
</dbReference>
<proteinExistence type="predicted"/>
<keyword evidence="2" id="KW-0282">Flagellum</keyword>
<dbReference type="InterPro" id="IPR001492">
    <property type="entry name" value="Flagellin"/>
</dbReference>
<dbReference type="Pfam" id="PF00669">
    <property type="entry name" value="Flagellin_N"/>
    <property type="match status" value="1"/>
</dbReference>
<evidence type="ECO:0000259" key="1">
    <source>
        <dbReference type="Pfam" id="PF00669"/>
    </source>
</evidence>
<name>A0ABQ1VTA2_9BACL</name>
<keyword evidence="2" id="KW-0966">Cell projection</keyword>
<dbReference type="EMBL" id="BMIW01000009">
    <property type="protein sequence ID" value="GGF96409.1"/>
    <property type="molecule type" value="Genomic_DNA"/>
</dbReference>
<dbReference type="PANTHER" id="PTHR42792">
    <property type="entry name" value="FLAGELLIN"/>
    <property type="match status" value="1"/>
</dbReference>
<dbReference type="Proteomes" id="UP000608420">
    <property type="component" value="Unassembled WGS sequence"/>
</dbReference>
<dbReference type="InterPro" id="IPR001029">
    <property type="entry name" value="Flagellin_N"/>
</dbReference>
<comment type="caution">
    <text evidence="2">The sequence shown here is derived from an EMBL/GenBank/DDBJ whole genome shotgun (WGS) entry which is preliminary data.</text>
</comment>
<dbReference type="PRINTS" id="PR00207">
    <property type="entry name" value="FLAGELLIN"/>
</dbReference>
<evidence type="ECO:0000313" key="3">
    <source>
        <dbReference type="Proteomes" id="UP000608420"/>
    </source>
</evidence>
<protein>
    <submittedName>
        <fullName evidence="2">Flagellar hook-associated protein FlgL</fullName>
    </submittedName>
</protein>
<accession>A0ABQ1VTA2</accession>
<evidence type="ECO:0000313" key="2">
    <source>
        <dbReference type="EMBL" id="GGF96409.1"/>
    </source>
</evidence>
<dbReference type="InterPro" id="IPR013384">
    <property type="entry name" value="Flagell_FlgL"/>
</dbReference>
<gene>
    <name evidence="2" type="primary">flgL</name>
    <name evidence="2" type="ORF">GCM10010913_17550</name>
</gene>
<dbReference type="SUPFAM" id="SSF64518">
    <property type="entry name" value="Phase 1 flagellin"/>
    <property type="match status" value="1"/>
</dbReference>
<dbReference type="RefSeq" id="WP_120463756.1">
    <property type="nucleotide sequence ID" value="NZ_BMIW01000009.1"/>
</dbReference>